<comment type="similarity">
    <text evidence="2">Belongs to the EARLY FLOWERING 4 family.</text>
</comment>
<dbReference type="OrthoDB" id="1895690at2759"/>
<accession>A0A9R0JCU8</accession>
<dbReference type="GO" id="GO:0005634">
    <property type="term" value="C:nucleus"/>
    <property type="evidence" value="ECO:0007669"/>
    <property type="project" value="UniProtKB-SubCell"/>
</dbReference>
<organism evidence="7 8">
    <name type="scientific">Spinacia oleracea</name>
    <name type="common">Spinach</name>
    <dbReference type="NCBI Taxonomy" id="3562"/>
    <lineage>
        <taxon>Eukaryota</taxon>
        <taxon>Viridiplantae</taxon>
        <taxon>Streptophyta</taxon>
        <taxon>Embryophyta</taxon>
        <taxon>Tracheophyta</taxon>
        <taxon>Spermatophyta</taxon>
        <taxon>Magnoliopsida</taxon>
        <taxon>eudicotyledons</taxon>
        <taxon>Gunneridae</taxon>
        <taxon>Pentapetalae</taxon>
        <taxon>Caryophyllales</taxon>
        <taxon>Chenopodiaceae</taxon>
        <taxon>Chenopodioideae</taxon>
        <taxon>Anserineae</taxon>
        <taxon>Spinacia</taxon>
    </lineage>
</organism>
<sequence>METLEKMISPGNDHILHRKTNSHDLRRETEYLGDEDDGEGEEFDGELWKMLSSRLERVQSVLDENSALIQRVNENHQSKNLDNLAKNGDLICEINGNISKILSMYSDLSIDFTNLVCQRKFMWKNCDNGWKEGVNN</sequence>
<reference evidence="8" key="2">
    <citation type="submission" date="2025-08" db="UniProtKB">
        <authorList>
            <consortium name="RefSeq"/>
        </authorList>
    </citation>
    <scope>IDENTIFICATION</scope>
    <source>
        <tissue evidence="8">Leaf</tissue>
    </source>
</reference>
<dbReference type="GO" id="GO:0042753">
    <property type="term" value="P:positive regulation of circadian rhythm"/>
    <property type="evidence" value="ECO:0007669"/>
    <property type="project" value="InterPro"/>
</dbReference>
<comment type="subcellular location">
    <subcellularLocation>
        <location evidence="1">Nucleus</location>
    </subcellularLocation>
</comment>
<feature type="domain" description="Protein EARLY FLOWERING 4" evidence="6">
    <location>
        <begin position="43"/>
        <end position="120"/>
    </location>
</feature>
<dbReference type="RefSeq" id="XP_021864170.1">
    <property type="nucleotide sequence ID" value="XM_022008478.2"/>
</dbReference>
<dbReference type="Proteomes" id="UP000813463">
    <property type="component" value="Chromosome 1"/>
</dbReference>
<gene>
    <name evidence="8" type="primary">LOC110803021</name>
</gene>
<protein>
    <submittedName>
        <fullName evidence="8">Protein EARLY FLOWERING 4</fullName>
    </submittedName>
</protein>
<evidence type="ECO:0000313" key="8">
    <source>
        <dbReference type="RefSeq" id="XP_021864170.1"/>
    </source>
</evidence>
<evidence type="ECO:0000313" key="7">
    <source>
        <dbReference type="Proteomes" id="UP000813463"/>
    </source>
</evidence>
<evidence type="ECO:0000256" key="1">
    <source>
        <dbReference type="ARBA" id="ARBA00004123"/>
    </source>
</evidence>
<evidence type="ECO:0000256" key="4">
    <source>
        <dbReference type="ARBA" id="ARBA00023242"/>
    </source>
</evidence>
<name>A0A9R0JCU8_SPIOL</name>
<keyword evidence="4" id="KW-0539">Nucleus</keyword>
<dbReference type="GeneID" id="110803021"/>
<dbReference type="GO" id="GO:0009649">
    <property type="term" value="P:entrainment of circadian clock"/>
    <property type="evidence" value="ECO:0000318"/>
    <property type="project" value="GO_Central"/>
</dbReference>
<evidence type="ECO:0000256" key="2">
    <source>
        <dbReference type="ARBA" id="ARBA00009514"/>
    </source>
</evidence>
<dbReference type="PANTHER" id="PTHR33469:SF36">
    <property type="entry name" value="PROTEIN EARLY FLOWERING 4-LIKE"/>
    <property type="match status" value="1"/>
</dbReference>
<dbReference type="AlphaFoldDB" id="A0A9R0JCU8"/>
<dbReference type="KEGG" id="soe:110803021"/>
<evidence type="ECO:0000259" key="6">
    <source>
        <dbReference type="Pfam" id="PF07011"/>
    </source>
</evidence>
<dbReference type="InterPro" id="IPR040462">
    <property type="entry name" value="EARLY_FLOWERING_4"/>
</dbReference>
<evidence type="ECO:0000256" key="3">
    <source>
        <dbReference type="ARBA" id="ARBA00023108"/>
    </source>
</evidence>
<feature type="region of interest" description="Disordered" evidence="5">
    <location>
        <begin position="1"/>
        <end position="20"/>
    </location>
</feature>
<dbReference type="InterPro" id="IPR009741">
    <property type="entry name" value="EARLY_FLOWERING_4_dom"/>
</dbReference>
<proteinExistence type="inferred from homology"/>
<reference evidence="7" key="1">
    <citation type="journal article" date="2021" name="Nat. Commun.">
        <title>Genomic analyses provide insights into spinach domestication and the genetic basis of agronomic traits.</title>
        <authorList>
            <person name="Cai X."/>
            <person name="Sun X."/>
            <person name="Xu C."/>
            <person name="Sun H."/>
            <person name="Wang X."/>
            <person name="Ge C."/>
            <person name="Zhang Z."/>
            <person name="Wang Q."/>
            <person name="Fei Z."/>
            <person name="Jiao C."/>
            <person name="Wang Q."/>
        </authorList>
    </citation>
    <scope>NUCLEOTIDE SEQUENCE [LARGE SCALE GENOMIC DNA]</scope>
    <source>
        <strain evidence="7">cv. Varoflay</strain>
    </source>
</reference>
<keyword evidence="3" id="KW-0090">Biological rhythms</keyword>
<dbReference type="PANTHER" id="PTHR33469">
    <property type="entry name" value="PROTEIN ELF4-LIKE 4"/>
    <property type="match status" value="1"/>
</dbReference>
<dbReference type="Pfam" id="PF07011">
    <property type="entry name" value="Elf4"/>
    <property type="match status" value="1"/>
</dbReference>
<keyword evidence="7" id="KW-1185">Reference proteome</keyword>
<evidence type="ECO:0000256" key="5">
    <source>
        <dbReference type="SAM" id="MobiDB-lite"/>
    </source>
</evidence>
<dbReference type="GO" id="GO:0048511">
    <property type="term" value="P:rhythmic process"/>
    <property type="evidence" value="ECO:0007669"/>
    <property type="project" value="UniProtKB-KW"/>
</dbReference>